<dbReference type="PROSITE" id="PS51300">
    <property type="entry name" value="NIRD"/>
    <property type="match status" value="1"/>
</dbReference>
<dbReference type="SUPFAM" id="SSF50022">
    <property type="entry name" value="ISP domain"/>
    <property type="match status" value="1"/>
</dbReference>
<dbReference type="InterPro" id="IPR012748">
    <property type="entry name" value="Rieske-like_NirD"/>
</dbReference>
<dbReference type="Gene3D" id="2.102.10.10">
    <property type="entry name" value="Rieske [2Fe-2S] iron-sulphur domain"/>
    <property type="match status" value="1"/>
</dbReference>
<dbReference type="InterPro" id="IPR036922">
    <property type="entry name" value="Rieske_2Fe-2S_sf"/>
</dbReference>
<organism evidence="4 5">
    <name type="scientific">[Mycobacterium] holstebronense</name>
    <dbReference type="NCBI Taxonomy" id="3064288"/>
    <lineage>
        <taxon>Bacteria</taxon>
        <taxon>Bacillati</taxon>
        <taxon>Actinomycetota</taxon>
        <taxon>Actinomycetes</taxon>
        <taxon>Mycobacteriales</taxon>
        <taxon>Mycobacteriaceae</taxon>
        <taxon>Mycolicibacterium</taxon>
    </lineage>
</organism>
<dbReference type="CDD" id="cd03529">
    <property type="entry name" value="Rieske_NirD"/>
    <property type="match status" value="1"/>
</dbReference>
<dbReference type="NCBIfam" id="TIGR02378">
    <property type="entry name" value="nirD_assim_sml"/>
    <property type="match status" value="1"/>
</dbReference>
<keyword evidence="1" id="KW-0560">Oxidoreductase</keyword>
<dbReference type="EMBL" id="OY726398">
    <property type="protein sequence ID" value="CAJ1496531.1"/>
    <property type="molecule type" value="Genomic_DNA"/>
</dbReference>
<dbReference type="Pfam" id="PF13806">
    <property type="entry name" value="Rieske_2"/>
    <property type="match status" value="1"/>
</dbReference>
<keyword evidence="5" id="KW-1185">Reference proteome</keyword>
<evidence type="ECO:0000256" key="1">
    <source>
        <dbReference type="ARBA" id="ARBA00023002"/>
    </source>
</evidence>
<evidence type="ECO:0000313" key="5">
    <source>
        <dbReference type="Proteomes" id="UP001190464"/>
    </source>
</evidence>
<evidence type="ECO:0000313" key="4">
    <source>
        <dbReference type="EMBL" id="CAJ1496531.1"/>
    </source>
</evidence>
<dbReference type="InterPro" id="IPR017881">
    <property type="entry name" value="NirD"/>
</dbReference>
<evidence type="ECO:0000259" key="3">
    <source>
        <dbReference type="Pfam" id="PF13806"/>
    </source>
</evidence>
<keyword evidence="2" id="KW-0534">Nitrate assimilation</keyword>
<dbReference type="Proteomes" id="UP001190464">
    <property type="component" value="Chromosome"/>
</dbReference>
<protein>
    <submittedName>
        <fullName evidence="4">Nitrite reductase small subunit NirD</fullName>
    </submittedName>
</protein>
<reference evidence="4 5" key="1">
    <citation type="submission" date="2023-08" db="EMBL/GenBank/DDBJ databases">
        <authorList>
            <person name="Folkvardsen B D."/>
            <person name="Norman A."/>
        </authorList>
    </citation>
    <scope>NUCLEOTIDE SEQUENCE [LARGE SCALE GENOMIC DNA]</scope>
    <source>
        <strain evidence="4 5">Mu0102</strain>
    </source>
</reference>
<name>A0ABM9LC96_9MYCO</name>
<dbReference type="PANTHER" id="PTHR40562:SF1">
    <property type="entry name" value="NITRITE REDUCTASE (NADH) SMALL SUBUNIT"/>
    <property type="match status" value="1"/>
</dbReference>
<proteinExistence type="predicted"/>
<evidence type="ECO:0000256" key="2">
    <source>
        <dbReference type="ARBA" id="ARBA00023063"/>
    </source>
</evidence>
<accession>A0ABM9LC96</accession>
<feature type="domain" description="Rieske-like [2Fe-2S]" evidence="3">
    <location>
        <begin position="9"/>
        <end position="113"/>
    </location>
</feature>
<dbReference type="PANTHER" id="PTHR40562">
    <property type="match status" value="1"/>
</dbReference>
<sequence length="123" mass="13084">MMSTSNIATWTTACRYDSLIPGLGVGVLLANGKQAALFRLDDGSVRAVCNIDPFFRAAVMSRGIVGDRGGRLSVISPLKKQAFAFDDGSCLDDPSVSVRVYPTRISEDGYVQVGEPVAERAVA</sequence>
<gene>
    <name evidence="4" type="primary">nirD</name>
    <name evidence="4" type="ORF">MU0102_000240</name>
</gene>